<dbReference type="AlphaFoldDB" id="A0A162FE05"/>
<protein>
    <submittedName>
        <fullName evidence="1">Uncharacterized protein</fullName>
    </submittedName>
</protein>
<keyword evidence="2" id="KW-1185">Reference proteome</keyword>
<sequence>MKKLTETVYIIEYVGEERFSSSIGYDNEYHDTVYIDTTITFYVYKNESIDQILLPYKQDKDKWEIEDGLSYGNYSGNLVKAKGFSTSEPILFVFKKMEKQ</sequence>
<reference evidence="1 2" key="1">
    <citation type="submission" date="2016-04" db="EMBL/GenBank/DDBJ databases">
        <title>Genome sequence of Methanobrevibacter filiformis DSM 11501.</title>
        <authorList>
            <person name="Poehlein A."/>
            <person name="Seedorf H."/>
            <person name="Daniel R."/>
        </authorList>
    </citation>
    <scope>NUCLEOTIDE SEQUENCE [LARGE SCALE GENOMIC DNA]</scope>
    <source>
        <strain evidence="1 2">DSM 11501</strain>
    </source>
</reference>
<dbReference type="EMBL" id="LWMT01000244">
    <property type="protein sequence ID" value="KZX11635.1"/>
    <property type="molecule type" value="Genomic_DNA"/>
</dbReference>
<dbReference type="PATRIC" id="fig|55758.3.peg.1544"/>
<name>A0A162FE05_9EURY</name>
<accession>A0A162FE05</accession>
<organism evidence="1 2">
    <name type="scientific">Methanobrevibacter filiformis</name>
    <dbReference type="NCBI Taxonomy" id="55758"/>
    <lineage>
        <taxon>Archaea</taxon>
        <taxon>Methanobacteriati</taxon>
        <taxon>Methanobacteriota</taxon>
        <taxon>Methanomada group</taxon>
        <taxon>Methanobacteria</taxon>
        <taxon>Methanobacteriales</taxon>
        <taxon>Methanobacteriaceae</taxon>
        <taxon>Methanobrevibacter</taxon>
    </lineage>
</organism>
<proteinExistence type="predicted"/>
<evidence type="ECO:0000313" key="2">
    <source>
        <dbReference type="Proteomes" id="UP000077066"/>
    </source>
</evidence>
<evidence type="ECO:0000313" key="1">
    <source>
        <dbReference type="EMBL" id="KZX11635.1"/>
    </source>
</evidence>
<dbReference type="Proteomes" id="UP000077066">
    <property type="component" value="Unassembled WGS sequence"/>
</dbReference>
<gene>
    <name evidence="1" type="ORF">MBFIL_13580</name>
</gene>
<comment type="caution">
    <text evidence="1">The sequence shown here is derived from an EMBL/GenBank/DDBJ whole genome shotgun (WGS) entry which is preliminary data.</text>
</comment>